<gene>
    <name evidence="3 4" type="primary">LOC105848436</name>
</gene>
<sequence>MSPRTEVLFYIVIIVVIVVKLLFWTVYLYIRKRRRSRQLREARAVDICYEELPAVPQPAYVFSGLSPEDIRQVILIESLPGYQHNDPYKVNAPPPKYGESFCSNALDFEISEPSTRRLTVDAYIQNVETSEISQLLENEEDDYVCMSHTT</sequence>
<dbReference type="RefSeq" id="XP_065676708.1">
    <property type="nucleotide sequence ID" value="XM_065820636.1"/>
</dbReference>
<evidence type="ECO:0000313" key="4">
    <source>
        <dbReference type="RefSeq" id="XP_065676709.1"/>
    </source>
</evidence>
<keyword evidence="1" id="KW-1133">Transmembrane helix</keyword>
<keyword evidence="2" id="KW-1185">Reference proteome</keyword>
<accession>A0ABM4DQ53</accession>
<dbReference type="Proteomes" id="UP001652625">
    <property type="component" value="Chromosome 15"/>
</dbReference>
<feature type="transmembrane region" description="Helical" evidence="1">
    <location>
        <begin position="7"/>
        <end position="30"/>
    </location>
</feature>
<keyword evidence="1" id="KW-0472">Membrane</keyword>
<organism evidence="2 3">
    <name type="scientific">Hydra vulgaris</name>
    <name type="common">Hydra</name>
    <name type="synonym">Hydra attenuata</name>
    <dbReference type="NCBI Taxonomy" id="6087"/>
    <lineage>
        <taxon>Eukaryota</taxon>
        <taxon>Metazoa</taxon>
        <taxon>Cnidaria</taxon>
        <taxon>Hydrozoa</taxon>
        <taxon>Hydroidolina</taxon>
        <taxon>Anthoathecata</taxon>
        <taxon>Aplanulata</taxon>
        <taxon>Hydridae</taxon>
        <taxon>Hydra</taxon>
    </lineage>
</organism>
<evidence type="ECO:0000313" key="3">
    <source>
        <dbReference type="RefSeq" id="XP_065676708.1"/>
    </source>
</evidence>
<evidence type="ECO:0000313" key="2">
    <source>
        <dbReference type="Proteomes" id="UP001652625"/>
    </source>
</evidence>
<protein>
    <submittedName>
        <fullName evidence="3 4">Uncharacterized protein LOC105848436 isoform X3</fullName>
    </submittedName>
</protein>
<proteinExistence type="predicted"/>
<keyword evidence="1" id="KW-0812">Transmembrane</keyword>
<dbReference type="GeneID" id="105848436"/>
<reference evidence="3 4" key="1">
    <citation type="submission" date="2025-05" db="UniProtKB">
        <authorList>
            <consortium name="RefSeq"/>
        </authorList>
    </citation>
    <scope>IDENTIFICATION</scope>
</reference>
<dbReference type="RefSeq" id="XP_065676709.1">
    <property type="nucleotide sequence ID" value="XM_065820637.1"/>
</dbReference>
<evidence type="ECO:0000256" key="1">
    <source>
        <dbReference type="SAM" id="Phobius"/>
    </source>
</evidence>
<name>A0ABM4DQ53_HYDVU</name>